<dbReference type="EMBL" id="CABVIK010000014">
    <property type="protein sequence ID" value="VVP29662.1"/>
    <property type="molecule type" value="Genomic_DNA"/>
</dbReference>
<dbReference type="AlphaFoldDB" id="A0A5E7MY42"/>
<name>A0A5E7MY42_PSEFL</name>
<evidence type="ECO:0000313" key="1">
    <source>
        <dbReference type="EMBL" id="VVP29662.1"/>
    </source>
</evidence>
<proteinExistence type="predicted"/>
<accession>A0A5E7MY42</accession>
<dbReference type="RefSeq" id="WP_010466945.1">
    <property type="nucleotide sequence ID" value="NZ_CABVIK010000014.1"/>
</dbReference>
<evidence type="ECO:0000313" key="2">
    <source>
        <dbReference type="Proteomes" id="UP000349468"/>
    </source>
</evidence>
<sequence length="108" mass="11588">MLNGAYEGGDGDSKAILKITDSDASRDIINGGTYEYAGKVYDVRGNFYYMSQPNTKVVINLVLASRDDSPSYEMKLMSPDKTYSLLQGTVSYFGGGATVFSASLGKTA</sequence>
<dbReference type="Proteomes" id="UP000349468">
    <property type="component" value="Unassembled WGS sequence"/>
</dbReference>
<protein>
    <submittedName>
        <fullName evidence="1">Uncharacterized protein</fullName>
    </submittedName>
</protein>
<organism evidence="1 2">
    <name type="scientific">Pseudomonas fluorescens</name>
    <dbReference type="NCBI Taxonomy" id="294"/>
    <lineage>
        <taxon>Bacteria</taxon>
        <taxon>Pseudomonadati</taxon>
        <taxon>Pseudomonadota</taxon>
        <taxon>Gammaproteobacteria</taxon>
        <taxon>Pseudomonadales</taxon>
        <taxon>Pseudomonadaceae</taxon>
        <taxon>Pseudomonas</taxon>
    </lineage>
</organism>
<reference evidence="1 2" key="1">
    <citation type="submission" date="2019-09" db="EMBL/GenBank/DDBJ databases">
        <authorList>
            <person name="Chandra G."/>
            <person name="Truman W A."/>
        </authorList>
    </citation>
    <scope>NUCLEOTIDE SEQUENCE [LARGE SCALE GENOMIC DNA]</scope>
    <source>
        <strain evidence="1">PS870</strain>
    </source>
</reference>
<gene>
    <name evidence="1" type="ORF">PS870_04252</name>
</gene>